<gene>
    <name evidence="2" type="ORF">AVCANL283_08040</name>
</gene>
<dbReference type="Gene3D" id="2.30.30.40">
    <property type="entry name" value="SH3 Domains"/>
    <property type="match status" value="1"/>
</dbReference>
<protein>
    <submittedName>
        <fullName evidence="2">Alkylphosphonate utilization protein</fullName>
    </submittedName>
</protein>
<dbReference type="Proteomes" id="UP000786183">
    <property type="component" value="Unassembled WGS sequence"/>
</dbReference>
<sequence>MKDSNNTPLQAGDNVTIIKDLKVKGASNPLKRGTLVKNIKEGKSENELEAKIPGFGVIVIKTEFVKKA</sequence>
<accession>A0ABS7WVP1</accession>
<feature type="domain" description="Protein YjdM C-terminal" evidence="1">
    <location>
        <begin position="1"/>
        <end position="68"/>
    </location>
</feature>
<name>A0ABS7WVP1_9BACT</name>
<dbReference type="SUPFAM" id="SSF82057">
    <property type="entry name" value="Prokaryotic SH3-related domain"/>
    <property type="match status" value="1"/>
</dbReference>
<organism evidence="2 3">
    <name type="scientific">Campylobacter canadensis</name>
    <dbReference type="NCBI Taxonomy" id="449520"/>
    <lineage>
        <taxon>Bacteria</taxon>
        <taxon>Pseudomonadati</taxon>
        <taxon>Campylobacterota</taxon>
        <taxon>Epsilonproteobacteria</taxon>
        <taxon>Campylobacterales</taxon>
        <taxon>Campylobacteraceae</taxon>
        <taxon>Campylobacter</taxon>
    </lineage>
</organism>
<comment type="caution">
    <text evidence="2">The sequence shown here is derived from an EMBL/GenBank/DDBJ whole genome shotgun (WGS) entry which is preliminary data.</text>
</comment>
<keyword evidence="3" id="KW-1185">Reference proteome</keyword>
<dbReference type="RefSeq" id="WP_172231098.1">
    <property type="nucleotide sequence ID" value="NZ_CP035946.1"/>
</dbReference>
<proteinExistence type="predicted"/>
<evidence type="ECO:0000259" key="1">
    <source>
        <dbReference type="Pfam" id="PF03831"/>
    </source>
</evidence>
<evidence type="ECO:0000313" key="3">
    <source>
        <dbReference type="Proteomes" id="UP000786183"/>
    </source>
</evidence>
<dbReference type="InterPro" id="IPR013988">
    <property type="entry name" value="YjdM_C"/>
</dbReference>
<reference evidence="2 3" key="1">
    <citation type="submission" date="2020-07" db="EMBL/GenBank/DDBJ databases">
        <title>Transfer of Campylobacter canadensis to the novel genus Avispirillum gen. nov., that also includes two novel species recovered from migratory waterfowl: Avispirillum anseris sp. nov. and Avispirillum brantae sp. nov.</title>
        <authorList>
            <person name="Miller W.G."/>
            <person name="Chapman M.H."/>
            <person name="Yee E."/>
            <person name="Inglis G.D."/>
        </authorList>
    </citation>
    <scope>NUCLEOTIDE SEQUENCE [LARGE SCALE GENOMIC DNA]</scope>
    <source>
        <strain evidence="2 3">L283</strain>
    </source>
</reference>
<dbReference type="EMBL" id="JACGBB010000026">
    <property type="protein sequence ID" value="MBZ7988040.1"/>
    <property type="molecule type" value="Genomic_DNA"/>
</dbReference>
<dbReference type="Pfam" id="PF03831">
    <property type="entry name" value="YjdM"/>
    <property type="match status" value="1"/>
</dbReference>
<evidence type="ECO:0000313" key="2">
    <source>
        <dbReference type="EMBL" id="MBZ7988040.1"/>
    </source>
</evidence>